<evidence type="ECO:0008006" key="4">
    <source>
        <dbReference type="Google" id="ProtNLM"/>
    </source>
</evidence>
<feature type="signal peptide" evidence="1">
    <location>
        <begin position="1"/>
        <end position="23"/>
    </location>
</feature>
<reference evidence="2 3" key="1">
    <citation type="submission" date="2018-02" db="EMBL/GenBank/DDBJ databases">
        <title>Comparative genomes isolates from brazilian mangrove.</title>
        <authorList>
            <person name="Araujo J.E."/>
            <person name="Taketani R.G."/>
            <person name="Silva M.C.P."/>
            <person name="Loureco M.V."/>
            <person name="Andreote F.D."/>
        </authorList>
    </citation>
    <scope>NUCLEOTIDE SEQUENCE [LARGE SCALE GENOMIC DNA]</scope>
    <source>
        <strain evidence="2 3">NAP PRIS-MGV</strain>
    </source>
</reference>
<comment type="caution">
    <text evidence="2">The sequence shown here is derived from an EMBL/GenBank/DDBJ whole genome shotgun (WGS) entry which is preliminary data.</text>
</comment>
<sequence length="259" mass="28639">MRTAKFAVLLLGVLGFLSQNAFGQQWGTVKGRFVVNGKVKELADLVVTQDKQFCGNKLPDPALHVDKDGNLQDAALWLYLDRGAKAPDPHPMYTDKMKQTVVVDNKNCLYAPQVALVCAGQEIEFKNSDPIPHNFKIDGFKNNGINQLVPAGGSIKHTFNAEESAPMNAGCTIHGWMKSHIVMRESPYMAVSAENGTFTIENLPVGKHQFQVWHPIANYVKEMKINGKTVKDRKGIIEIDVQPGDNNLGDIEIDSKLLK</sequence>
<dbReference type="Gene3D" id="2.60.40.420">
    <property type="entry name" value="Cupredoxins - blue copper proteins"/>
    <property type="match status" value="1"/>
</dbReference>
<protein>
    <recommendedName>
        <fullName evidence="4">Rhamnogalacturonan lyase domain-containing protein</fullName>
    </recommendedName>
</protein>
<accession>A0A2S8F6G4</accession>
<proteinExistence type="predicted"/>
<evidence type="ECO:0000313" key="3">
    <source>
        <dbReference type="Proteomes" id="UP000239388"/>
    </source>
</evidence>
<dbReference type="EMBL" id="PUIB01000027">
    <property type="protein sequence ID" value="PQO27745.1"/>
    <property type="molecule type" value="Genomic_DNA"/>
</dbReference>
<organism evidence="2 3">
    <name type="scientific">Blastopirellula marina</name>
    <dbReference type="NCBI Taxonomy" id="124"/>
    <lineage>
        <taxon>Bacteria</taxon>
        <taxon>Pseudomonadati</taxon>
        <taxon>Planctomycetota</taxon>
        <taxon>Planctomycetia</taxon>
        <taxon>Pirellulales</taxon>
        <taxon>Pirellulaceae</taxon>
        <taxon>Blastopirellula</taxon>
    </lineage>
</organism>
<dbReference type="InterPro" id="IPR008972">
    <property type="entry name" value="Cupredoxin"/>
</dbReference>
<dbReference type="AlphaFoldDB" id="A0A2S8F6G4"/>
<gene>
    <name evidence="2" type="ORF">C5Y98_26995</name>
</gene>
<dbReference type="SUPFAM" id="SSF117074">
    <property type="entry name" value="Hypothetical protein PA1324"/>
    <property type="match status" value="1"/>
</dbReference>
<dbReference type="RefSeq" id="WP_105359262.1">
    <property type="nucleotide sequence ID" value="NZ_PUIB01000027.1"/>
</dbReference>
<evidence type="ECO:0000313" key="2">
    <source>
        <dbReference type="EMBL" id="PQO27745.1"/>
    </source>
</evidence>
<evidence type="ECO:0000256" key="1">
    <source>
        <dbReference type="SAM" id="SignalP"/>
    </source>
</evidence>
<dbReference type="OrthoDB" id="9772097at2"/>
<dbReference type="SUPFAM" id="SSF49503">
    <property type="entry name" value="Cupredoxins"/>
    <property type="match status" value="1"/>
</dbReference>
<dbReference type="Proteomes" id="UP000239388">
    <property type="component" value="Unassembled WGS sequence"/>
</dbReference>
<feature type="chain" id="PRO_5015454597" description="Rhamnogalacturonan lyase domain-containing protein" evidence="1">
    <location>
        <begin position="24"/>
        <end position="259"/>
    </location>
</feature>
<name>A0A2S8F6G4_9BACT</name>
<keyword evidence="1" id="KW-0732">Signal</keyword>